<dbReference type="Proteomes" id="UP000515220">
    <property type="component" value="Chromosome"/>
</dbReference>
<evidence type="ECO:0000256" key="2">
    <source>
        <dbReference type="RuleBase" id="RU363072"/>
    </source>
</evidence>
<dbReference type="GO" id="GO:0015288">
    <property type="term" value="F:porin activity"/>
    <property type="evidence" value="ECO:0007669"/>
    <property type="project" value="InterPro"/>
</dbReference>
<dbReference type="Pfam" id="PF04966">
    <property type="entry name" value="OprB"/>
    <property type="match status" value="1"/>
</dbReference>
<sequence>MTYAAQVLPWLVVQPDVQGLINPSGGAYDDGKKVKSALIFGLHMDASF</sequence>
<dbReference type="GO" id="GO:0016020">
    <property type="term" value="C:membrane"/>
    <property type="evidence" value="ECO:0007669"/>
    <property type="project" value="InterPro"/>
</dbReference>
<dbReference type="EMBL" id="AP023326">
    <property type="protein sequence ID" value="BCI67331.1"/>
    <property type="molecule type" value="Genomic_DNA"/>
</dbReference>
<dbReference type="InterPro" id="IPR038673">
    <property type="entry name" value="OprB_sf"/>
</dbReference>
<comment type="similarity">
    <text evidence="1 2">Belongs to the OprB family.</text>
</comment>
<protein>
    <submittedName>
        <fullName evidence="3">Uncharacterized protein</fullName>
    </submittedName>
</protein>
<evidence type="ECO:0000313" key="3">
    <source>
        <dbReference type="EMBL" id="BCI67331.1"/>
    </source>
</evidence>
<accession>A0A6S6PL04</accession>
<evidence type="ECO:0000256" key="1">
    <source>
        <dbReference type="ARBA" id="ARBA00008769"/>
    </source>
</evidence>
<dbReference type="AlphaFoldDB" id="A0A6S6PL04"/>
<proteinExistence type="inferred from homology"/>
<dbReference type="InterPro" id="IPR007049">
    <property type="entry name" value="Carb-sel_porin_OprB"/>
</dbReference>
<name>A0A6S6PL04_ACEAC</name>
<dbReference type="Gene3D" id="2.40.160.180">
    <property type="entry name" value="Carbohydrate-selective porin OprB"/>
    <property type="match status" value="1"/>
</dbReference>
<dbReference type="RefSeq" id="WP_257915463.1">
    <property type="nucleotide sequence ID" value="NZ_AP023326.1"/>
</dbReference>
<evidence type="ECO:0000313" key="4">
    <source>
        <dbReference type="Proteomes" id="UP000515220"/>
    </source>
</evidence>
<organism evidence="3 4">
    <name type="scientific">Acetobacter aceti</name>
    <dbReference type="NCBI Taxonomy" id="435"/>
    <lineage>
        <taxon>Bacteria</taxon>
        <taxon>Pseudomonadati</taxon>
        <taxon>Pseudomonadota</taxon>
        <taxon>Alphaproteobacteria</taxon>
        <taxon>Acetobacterales</taxon>
        <taxon>Acetobacteraceae</taxon>
        <taxon>Acetobacter</taxon>
        <taxon>Acetobacter subgen. Acetobacter</taxon>
    </lineage>
</organism>
<reference evidence="3 4" key="1">
    <citation type="submission" date="2020-07" db="EMBL/GenBank/DDBJ databases">
        <title>Complete Genome Sequence of an acetic acid bacterium, Acetobacter aceti JCM20276.</title>
        <authorList>
            <person name="Hirose Y."/>
            <person name="Mihara H."/>
        </authorList>
    </citation>
    <scope>NUCLEOTIDE SEQUENCE [LARGE SCALE GENOMIC DNA]</scope>
    <source>
        <strain evidence="3 4">JCM20276</strain>
    </source>
</reference>
<gene>
    <name evidence="3" type="ORF">AAJCM20276_19550</name>
</gene>
<dbReference type="GO" id="GO:0008643">
    <property type="term" value="P:carbohydrate transport"/>
    <property type="evidence" value="ECO:0007669"/>
    <property type="project" value="InterPro"/>
</dbReference>